<dbReference type="Pfam" id="PF00557">
    <property type="entry name" value="Peptidase_M24"/>
    <property type="match status" value="1"/>
</dbReference>
<reference evidence="12" key="1">
    <citation type="journal article" date="2020" name="mSystems">
        <title>Genome- and Community-Level Interaction Insights into Carbon Utilization and Element Cycling Functions of Hydrothermarchaeota in Hydrothermal Sediment.</title>
        <authorList>
            <person name="Zhou Z."/>
            <person name="Liu Y."/>
            <person name="Xu W."/>
            <person name="Pan J."/>
            <person name="Luo Z.H."/>
            <person name="Li M."/>
        </authorList>
    </citation>
    <scope>NUCLEOTIDE SEQUENCE [LARGE SCALE GENOMIC DNA]</scope>
    <source>
        <strain evidence="11">SpSt-638</strain>
        <strain evidence="12">SpSt-648</strain>
    </source>
</reference>
<dbReference type="HAMAP" id="MF_01975">
    <property type="entry name" value="MetAP_2_arc"/>
    <property type="match status" value="1"/>
</dbReference>
<dbReference type="InterPro" id="IPR002468">
    <property type="entry name" value="Pept_M24A_MAP2"/>
</dbReference>
<keyword evidence="6 8" id="KW-0479">Metal-binding</keyword>
<feature type="binding site" evidence="8">
    <location>
        <position position="66"/>
    </location>
    <ligand>
        <name>substrate</name>
    </ligand>
</feature>
<dbReference type="EMBL" id="DTBE01000105">
    <property type="protein sequence ID" value="HGQ59894.1"/>
    <property type="molecule type" value="Genomic_DNA"/>
</dbReference>
<dbReference type="SUPFAM" id="SSF46785">
    <property type="entry name" value="Winged helix' DNA-binding domain"/>
    <property type="match status" value="1"/>
</dbReference>
<evidence type="ECO:0000256" key="3">
    <source>
        <dbReference type="ARBA" id="ARBA00001954"/>
    </source>
</evidence>
<feature type="binding site" evidence="8">
    <location>
        <position position="285"/>
    </location>
    <ligand>
        <name>a divalent metal cation</name>
        <dbReference type="ChEBI" id="CHEBI:60240"/>
        <label>2</label>
        <note>catalytic</note>
    </ligand>
</feature>
<accession>A0A7C4JM63</accession>
<dbReference type="InterPro" id="IPR001714">
    <property type="entry name" value="Pept_M24_MAP"/>
</dbReference>
<dbReference type="PANTHER" id="PTHR45777">
    <property type="entry name" value="METHIONINE AMINOPEPTIDASE 2"/>
    <property type="match status" value="1"/>
</dbReference>
<dbReference type="EC" id="3.4.11.18" evidence="8 9"/>
<evidence type="ECO:0000256" key="1">
    <source>
        <dbReference type="ARBA" id="ARBA00000294"/>
    </source>
</evidence>
<comment type="cofactor">
    <cofactor evidence="3">
        <name>Fe(2+)</name>
        <dbReference type="ChEBI" id="CHEBI:29033"/>
    </cofactor>
</comment>
<protein>
    <recommendedName>
        <fullName evidence="8 9">Methionine aminopeptidase</fullName>
        <shortName evidence="8">MAP</shortName>
        <shortName evidence="8">MetAP</shortName>
        <ecNumber evidence="8 9">3.4.11.18</ecNumber>
    </recommendedName>
    <alternativeName>
        <fullName evidence="8">Peptidase M</fullName>
    </alternativeName>
</protein>
<dbReference type="EMBL" id="DTBP01000014">
    <property type="protein sequence ID" value="HGQ73801.1"/>
    <property type="molecule type" value="Genomic_DNA"/>
</dbReference>
<dbReference type="InterPro" id="IPR036388">
    <property type="entry name" value="WH-like_DNA-bd_sf"/>
</dbReference>
<keyword evidence="7 8" id="KW-0378">Hydrolase</keyword>
<evidence type="ECO:0000256" key="4">
    <source>
        <dbReference type="ARBA" id="ARBA00022438"/>
    </source>
</evidence>
<dbReference type="InterPro" id="IPR028595">
    <property type="entry name" value="MetAP_archaeal"/>
</dbReference>
<comment type="function">
    <text evidence="8 9">Removes the N-terminal methionine from nascent proteins. The N-terminal methionine is often cleaved when the second residue in the primary sequence is small and uncharged (Met-Ala-, Cys, Gly, Pro, Ser, Thr, or Val).</text>
</comment>
<comment type="subunit">
    <text evidence="8">Monomer.</text>
</comment>
<dbReference type="AlphaFoldDB" id="A0A7C4JM63"/>
<name>A0A7C4JM63_STAMA</name>
<keyword evidence="4 8" id="KW-0031">Aminopeptidase</keyword>
<dbReference type="SUPFAM" id="SSF55920">
    <property type="entry name" value="Creatinase/aminopeptidase"/>
    <property type="match status" value="1"/>
</dbReference>
<evidence type="ECO:0000256" key="5">
    <source>
        <dbReference type="ARBA" id="ARBA00022670"/>
    </source>
</evidence>
<comment type="cofactor">
    <cofactor evidence="2">
        <name>Mn(2+)</name>
        <dbReference type="ChEBI" id="CHEBI:29035"/>
    </cofactor>
</comment>
<dbReference type="InterPro" id="IPR036005">
    <property type="entry name" value="Creatinase/aminopeptidase-like"/>
</dbReference>
<dbReference type="InterPro" id="IPR036390">
    <property type="entry name" value="WH_DNA-bd_sf"/>
</dbReference>
<dbReference type="GO" id="GO:0006508">
    <property type="term" value="P:proteolysis"/>
    <property type="evidence" value="ECO:0007669"/>
    <property type="project" value="UniProtKB-KW"/>
</dbReference>
<keyword evidence="5 8" id="KW-0645">Protease</keyword>
<dbReference type="Gene3D" id="1.10.10.10">
    <property type="entry name" value="Winged helix-like DNA-binding domain superfamily/Winged helix DNA-binding domain"/>
    <property type="match status" value="1"/>
</dbReference>
<sequence length="301" mass="33855">MELSLDLDRLRRAGYIARVVLEDASRIVKPGSKLIDIAQYIENRIRELGGEPAFPVNIGVNDIAAHYTPVFNDQLVIPDNSIVKIDVGVHIDGYIADTALTISFNPIYEGLVEASRKALEKVIEFVKPGVKTGFLGKVIEETISSMGYKVIKNLGGHGIERYTIHTGVVIPNHHDPFNLHKLTDGVYAIEPFATNGKGYVRETDTVTIYSLRKYRRAGSDNDTRILIETIWSSRRTLPFCERWYINTLSSPTSVRKAIESLDRMGLIHRYPVLVEIGGGMVSQFEHTFVIHEREVYVTTLK</sequence>
<comment type="similarity">
    <text evidence="8">Belongs to the peptidase M24A family. Methionine aminopeptidase archaeal type 2 subfamily.</text>
</comment>
<evidence type="ECO:0000256" key="7">
    <source>
        <dbReference type="ARBA" id="ARBA00022801"/>
    </source>
</evidence>
<feature type="binding site" evidence="8">
    <location>
        <position position="86"/>
    </location>
    <ligand>
        <name>a divalent metal cation</name>
        <dbReference type="ChEBI" id="CHEBI:60240"/>
        <label>1</label>
    </ligand>
</feature>
<dbReference type="PANTHER" id="PTHR45777:SF2">
    <property type="entry name" value="METHIONINE AMINOPEPTIDASE 2"/>
    <property type="match status" value="1"/>
</dbReference>
<feature type="binding site" evidence="8">
    <location>
        <position position="285"/>
    </location>
    <ligand>
        <name>a divalent metal cation</name>
        <dbReference type="ChEBI" id="CHEBI:60240"/>
        <label>1</label>
    </ligand>
</feature>
<feature type="binding site" evidence="8">
    <location>
        <position position="165"/>
    </location>
    <ligand>
        <name>substrate</name>
    </ligand>
</feature>
<feature type="domain" description="Peptidase M24" evidence="10">
    <location>
        <begin position="9"/>
        <end position="208"/>
    </location>
</feature>
<comment type="catalytic activity">
    <reaction evidence="1 8 9">
        <text>Release of N-terminal amino acids, preferentially methionine, from peptides and arylamides.</text>
        <dbReference type="EC" id="3.4.11.18"/>
    </reaction>
</comment>
<feature type="binding site" evidence="8">
    <location>
        <position position="97"/>
    </location>
    <ligand>
        <name>a divalent metal cation</name>
        <dbReference type="ChEBI" id="CHEBI:60240"/>
        <label>2</label>
        <note>catalytic</note>
    </ligand>
</feature>
<dbReference type="PRINTS" id="PR00599">
    <property type="entry name" value="MAPEPTIDASE"/>
</dbReference>
<evidence type="ECO:0000256" key="2">
    <source>
        <dbReference type="ARBA" id="ARBA00001936"/>
    </source>
</evidence>
<evidence type="ECO:0000256" key="8">
    <source>
        <dbReference type="HAMAP-Rule" id="MF_01975"/>
    </source>
</evidence>
<dbReference type="GO" id="GO:0046872">
    <property type="term" value="F:metal ion binding"/>
    <property type="evidence" value="ECO:0007669"/>
    <property type="project" value="UniProtKB-UniRule"/>
</dbReference>
<dbReference type="InterPro" id="IPR050247">
    <property type="entry name" value="Met_Aminopeptidase_Type2"/>
</dbReference>
<dbReference type="NCBIfam" id="TIGR00501">
    <property type="entry name" value="met_pdase_II"/>
    <property type="match status" value="1"/>
</dbReference>
<dbReference type="GO" id="GO:0004239">
    <property type="term" value="F:initiator methionyl aminopeptidase activity"/>
    <property type="evidence" value="ECO:0007669"/>
    <property type="project" value="UniProtKB-UniRule"/>
</dbReference>
<dbReference type="Gene3D" id="3.90.230.10">
    <property type="entry name" value="Creatinase/methionine aminopeptidase superfamily"/>
    <property type="match status" value="1"/>
</dbReference>
<evidence type="ECO:0000313" key="11">
    <source>
        <dbReference type="EMBL" id="HGQ59894.1"/>
    </source>
</evidence>
<evidence type="ECO:0000313" key="12">
    <source>
        <dbReference type="EMBL" id="HGQ73801.1"/>
    </source>
</evidence>
<dbReference type="GO" id="GO:0070006">
    <property type="term" value="F:metalloaminopeptidase activity"/>
    <property type="evidence" value="ECO:0007669"/>
    <property type="project" value="UniProtKB-UniRule"/>
</dbReference>
<comment type="cofactor">
    <cofactor evidence="8">
        <name>Co(2+)</name>
        <dbReference type="ChEBI" id="CHEBI:48828"/>
    </cofactor>
    <cofactor evidence="8">
        <name>Zn(2+)</name>
        <dbReference type="ChEBI" id="CHEBI:29105"/>
    </cofactor>
    <cofactor evidence="8">
        <name>Mn(2+)</name>
        <dbReference type="ChEBI" id="CHEBI:29035"/>
    </cofactor>
    <cofactor evidence="8">
        <name>Fe(2+)</name>
        <dbReference type="ChEBI" id="CHEBI:29033"/>
    </cofactor>
    <text evidence="8">Binds 2 divalent metal cations per subunit. Has a high-affinity and a low affinity metal-binding site. The true nature of the physiological cofactor is under debate. The enzyme is active with cobalt, zinc, manganese or divalent iron ions. Most likely, methionine aminopeptidases function as mononuclear Fe(2+)-metalloproteases under physiological conditions, and the catalytically relevant metal-binding site has been assigned to the histidine-containing high-affinity site.</text>
</comment>
<evidence type="ECO:0000256" key="9">
    <source>
        <dbReference type="RuleBase" id="RU003653"/>
    </source>
</evidence>
<gene>
    <name evidence="8" type="primary">map</name>
    <name evidence="11" type="ORF">ENU09_04195</name>
    <name evidence="12" type="ORF">ENU20_01820</name>
</gene>
<evidence type="ECO:0000259" key="10">
    <source>
        <dbReference type="Pfam" id="PF00557"/>
    </source>
</evidence>
<dbReference type="GO" id="GO:0005737">
    <property type="term" value="C:cytoplasm"/>
    <property type="evidence" value="ECO:0007669"/>
    <property type="project" value="TreeGrafter"/>
</dbReference>
<dbReference type="InterPro" id="IPR000994">
    <property type="entry name" value="Pept_M24"/>
</dbReference>
<proteinExistence type="inferred from homology"/>
<organism evidence="12">
    <name type="scientific">Staphylothermus marinus</name>
    <dbReference type="NCBI Taxonomy" id="2280"/>
    <lineage>
        <taxon>Archaea</taxon>
        <taxon>Thermoproteota</taxon>
        <taxon>Thermoprotei</taxon>
        <taxon>Desulfurococcales</taxon>
        <taxon>Desulfurococcaceae</taxon>
        <taxon>Staphylothermus</taxon>
    </lineage>
</organism>
<feature type="binding site" evidence="8">
    <location>
        <position position="97"/>
    </location>
    <ligand>
        <name>a divalent metal cation</name>
        <dbReference type="ChEBI" id="CHEBI:60240"/>
        <label>1</label>
    </ligand>
</feature>
<comment type="caution">
    <text evidence="12">The sequence shown here is derived from an EMBL/GenBank/DDBJ whole genome shotgun (WGS) entry which is preliminary data.</text>
</comment>
<evidence type="ECO:0000256" key="6">
    <source>
        <dbReference type="ARBA" id="ARBA00022723"/>
    </source>
</evidence>
<feature type="binding site" evidence="8">
    <location>
        <position position="157"/>
    </location>
    <ligand>
        <name>a divalent metal cation</name>
        <dbReference type="ChEBI" id="CHEBI:60240"/>
        <label>2</label>
        <note>catalytic</note>
    </ligand>
</feature>
<feature type="binding site" evidence="8">
    <location>
        <position position="190"/>
    </location>
    <ligand>
        <name>a divalent metal cation</name>
        <dbReference type="ChEBI" id="CHEBI:60240"/>
        <label>2</label>
        <note>catalytic</note>
    </ligand>
</feature>